<feature type="region of interest" description="Disordered" evidence="1">
    <location>
        <begin position="772"/>
        <end position="819"/>
    </location>
</feature>
<evidence type="ECO:0000313" key="2">
    <source>
        <dbReference type="EMBL" id="GMS95636.1"/>
    </source>
</evidence>
<name>A0AAV5TMS2_9BILA</name>
<dbReference type="EMBL" id="BTSX01000004">
    <property type="protein sequence ID" value="GMS95636.1"/>
    <property type="molecule type" value="Genomic_DNA"/>
</dbReference>
<feature type="region of interest" description="Disordered" evidence="1">
    <location>
        <begin position="837"/>
        <end position="1061"/>
    </location>
</feature>
<keyword evidence="3" id="KW-1185">Reference proteome</keyword>
<evidence type="ECO:0000313" key="3">
    <source>
        <dbReference type="Proteomes" id="UP001432027"/>
    </source>
</evidence>
<feature type="non-terminal residue" evidence="2">
    <location>
        <position position="1061"/>
    </location>
</feature>
<dbReference type="AlphaFoldDB" id="A0AAV5TMS2"/>
<organism evidence="2 3">
    <name type="scientific">Pristionchus entomophagus</name>
    <dbReference type="NCBI Taxonomy" id="358040"/>
    <lineage>
        <taxon>Eukaryota</taxon>
        <taxon>Metazoa</taxon>
        <taxon>Ecdysozoa</taxon>
        <taxon>Nematoda</taxon>
        <taxon>Chromadorea</taxon>
        <taxon>Rhabditida</taxon>
        <taxon>Rhabditina</taxon>
        <taxon>Diplogasteromorpha</taxon>
        <taxon>Diplogasteroidea</taxon>
        <taxon>Neodiplogasteridae</taxon>
        <taxon>Pristionchus</taxon>
    </lineage>
</organism>
<gene>
    <name evidence="2" type="ORF">PENTCL1PPCAC_17811</name>
</gene>
<feature type="compositionally biased region" description="Basic and acidic residues" evidence="1">
    <location>
        <begin position="897"/>
        <end position="907"/>
    </location>
</feature>
<feature type="compositionally biased region" description="Basic residues" evidence="1">
    <location>
        <begin position="1028"/>
        <end position="1038"/>
    </location>
</feature>
<reference evidence="2" key="1">
    <citation type="submission" date="2023-10" db="EMBL/GenBank/DDBJ databases">
        <title>Genome assembly of Pristionchus species.</title>
        <authorList>
            <person name="Yoshida K."/>
            <person name="Sommer R.J."/>
        </authorList>
    </citation>
    <scope>NUCLEOTIDE SEQUENCE</scope>
    <source>
        <strain evidence="2">RS0144</strain>
    </source>
</reference>
<evidence type="ECO:0008006" key="4">
    <source>
        <dbReference type="Google" id="ProtNLM"/>
    </source>
</evidence>
<sequence>VQAPMDILKTLTRILTDFSNKSEGEKALAFNKFVKVLTDFTSWSAAAKDLWSLSKSELTADKFGLTDDEFSDLKKKTDTAKDSNFALTLFQKSICKKLSLVLIEVEKDNVDRFEDAILPLLIMAADLPIKYLPENDPFGAIINYSAHDSFNKGKSFLYAPMSYKTPSLTPISSSSNAITRPFIIPILQFVINSDRYITSKRLKDVPFLVQCLRFAVHFEDPELDILRSSFWELAIKVIKAVDRMKTNESKAIFDQLNALTWYENGEQCTKAVLRSSGSSPLKSLVMPRDEVYAFIALLRGINRRVSVNSHIKSCFRDVIKSMMKSISYRKSSEDCMVLLKLLDSWIRKGKDGPLDVQLVRMVLRDVMEAYDSFLAKSPNETMGETTTFLLRLAQESLAILNNLKSVKSWLECLFDRVNSGISKSGKDGNAYISKYVSFLTVSLDGCKDSPIDTNDTPWNLLFRAVFLRCFVHKMKMEWVDKSERLVPLFKIMAGLLKIATEGLEKDNCCDYMNECIPTLTDVVYLIIKSPLENDKKWKCIVSLCNSEIPSNLIRSISYMKNQSAKAQCSLLICQMIEPLTGIIKSHPPKTTLSHFESFYTVSLTIDLPQEIRDSVCTLWKCWYGSRMDELSGASITEELMGRLKWFNLPIPSNTINEKLEVKREETGTSPKKSVSTPSTRKRGSLFSAPAAIKKPKNGNDALKMIDLMDEDSVQFFPVEDSPKKKQRMTEKQKEMMMEKKDRLPFIEDESATGTPKIPTDIFEMSVSCVEGSSKSSVGSRKGHMKTDFSDLTMEKKSDGDGVMKEANEKEMEKKTERGKLEIVQKKTNVDYNIEECSSSCESMNEENEGEEKKGGRRKAKTPMKHVMKTRELGSPSRKKLDSTMSVDSPKRKTAKMGKIEENEKKMEEEEGEENKKKKRDERESSVEVMEMVKKEDKSEMSSDTPKRSDKITLSPIKKEGNTIVKEGGGRNGGDEGVVTLGDTLNSSLPSSVTSSPIKSSDGNSDLPVPRTPANRGAFEPVGILSSSKKGKSEKKKGGVHFNISEEVKKIDEVNEEEEEEE</sequence>
<dbReference type="Proteomes" id="UP001432027">
    <property type="component" value="Unassembled WGS sequence"/>
</dbReference>
<feature type="compositionally biased region" description="Low complexity" evidence="1">
    <location>
        <begin position="986"/>
        <end position="1000"/>
    </location>
</feature>
<comment type="caution">
    <text evidence="2">The sequence shown here is derived from an EMBL/GenBank/DDBJ whole genome shotgun (WGS) entry which is preliminary data.</text>
</comment>
<feature type="compositionally biased region" description="Basic and acidic residues" evidence="1">
    <location>
        <begin position="1043"/>
        <end position="1052"/>
    </location>
</feature>
<feature type="non-terminal residue" evidence="2">
    <location>
        <position position="1"/>
    </location>
</feature>
<feature type="compositionally biased region" description="Basic residues" evidence="1">
    <location>
        <begin position="854"/>
        <end position="867"/>
    </location>
</feature>
<evidence type="ECO:0000256" key="1">
    <source>
        <dbReference type="SAM" id="MobiDB-lite"/>
    </source>
</evidence>
<accession>A0AAV5TMS2</accession>
<feature type="compositionally biased region" description="Basic and acidic residues" evidence="1">
    <location>
        <begin position="784"/>
        <end position="819"/>
    </location>
</feature>
<feature type="region of interest" description="Disordered" evidence="1">
    <location>
        <begin position="662"/>
        <end position="684"/>
    </location>
</feature>
<feature type="compositionally biased region" description="Basic and acidic residues" evidence="1">
    <location>
        <begin position="920"/>
        <end position="960"/>
    </location>
</feature>
<proteinExistence type="predicted"/>
<feature type="compositionally biased region" description="Low complexity" evidence="1">
    <location>
        <begin position="667"/>
        <end position="678"/>
    </location>
</feature>
<protein>
    <recommendedName>
        <fullName evidence="4">Telomere-associated protein Rif1 N-terminal domain-containing protein</fullName>
    </recommendedName>
</protein>